<dbReference type="Pfam" id="PF00191">
    <property type="entry name" value="Annexin"/>
    <property type="match status" value="3"/>
</dbReference>
<comment type="caution">
    <text evidence="5">The sequence shown here is derived from an EMBL/GenBank/DDBJ whole genome shotgun (WGS) entry which is preliminary data.</text>
</comment>
<dbReference type="SMART" id="SM00335">
    <property type="entry name" value="ANX"/>
    <property type="match status" value="2"/>
</dbReference>
<keyword evidence="4" id="KW-0106">Calcium</keyword>
<dbReference type="PANTHER" id="PTHR10502:SF233">
    <property type="entry name" value="ANNEXIN B9"/>
    <property type="match status" value="1"/>
</dbReference>
<keyword evidence="3 4" id="KW-0041">Annexin</keyword>
<keyword evidence="2 4" id="KW-0677">Repeat</keyword>
<dbReference type="PROSITE" id="PS00223">
    <property type="entry name" value="ANNEXIN_1"/>
    <property type="match status" value="2"/>
</dbReference>
<dbReference type="GO" id="GO:0001786">
    <property type="term" value="F:phosphatidylserine binding"/>
    <property type="evidence" value="ECO:0007669"/>
    <property type="project" value="TreeGrafter"/>
</dbReference>
<comment type="domain">
    <text evidence="4">A pair of annexin repeats may form one binding site for calcium and phospholipid.</text>
</comment>
<dbReference type="PRINTS" id="PR00196">
    <property type="entry name" value="ANNEXIN"/>
</dbReference>
<proteinExistence type="inferred from homology"/>
<evidence type="ECO:0000256" key="2">
    <source>
        <dbReference type="ARBA" id="ARBA00022737"/>
    </source>
</evidence>
<sequence>MEPYNKVPTLNSAFPFSESEDAEALRKAMKGMGTDEKAIINIIAKRPNYQRQLIGEAYKQAFEKNLLDDLKSELGGHFEDVMLALMTPMSVYLAKAIQEALKKKHNNTLIEILCTRDKQSIESIKKSYMEHGKELPADLNRGGPSLKFYQFLIAMITEVRSDVTDDTQLAKYLSQKLSDAVKGKAGKPIEVAVMEILTKYSYPMLRMAFKEFSNIQNDKFESIIDSQFPDELKGVMKTVYESITSPAVFFAKELNSAIAGVGTDDPKLIRLVVSRCEIDMGDIKVEYEKLYKESLEKAIKGDTSKYYKKALLALIES</sequence>
<dbReference type="Proteomes" id="UP001497623">
    <property type="component" value="Unassembled WGS sequence"/>
</dbReference>
<evidence type="ECO:0000256" key="4">
    <source>
        <dbReference type="RuleBase" id="RU003540"/>
    </source>
</evidence>
<gene>
    <name evidence="5" type="ORF">MNOR_LOCUS1793</name>
</gene>
<dbReference type="InterPro" id="IPR018252">
    <property type="entry name" value="Annexin_repeat_CS"/>
</dbReference>
<dbReference type="PANTHER" id="PTHR10502">
    <property type="entry name" value="ANNEXIN"/>
    <property type="match status" value="1"/>
</dbReference>
<evidence type="ECO:0000256" key="3">
    <source>
        <dbReference type="ARBA" id="ARBA00023216"/>
    </source>
</evidence>
<dbReference type="GO" id="GO:0005886">
    <property type="term" value="C:plasma membrane"/>
    <property type="evidence" value="ECO:0007669"/>
    <property type="project" value="TreeGrafter"/>
</dbReference>
<organism evidence="5 6">
    <name type="scientific">Meganyctiphanes norvegica</name>
    <name type="common">Northern krill</name>
    <name type="synonym">Thysanopoda norvegica</name>
    <dbReference type="NCBI Taxonomy" id="48144"/>
    <lineage>
        <taxon>Eukaryota</taxon>
        <taxon>Metazoa</taxon>
        <taxon>Ecdysozoa</taxon>
        <taxon>Arthropoda</taxon>
        <taxon>Crustacea</taxon>
        <taxon>Multicrustacea</taxon>
        <taxon>Malacostraca</taxon>
        <taxon>Eumalacostraca</taxon>
        <taxon>Eucarida</taxon>
        <taxon>Euphausiacea</taxon>
        <taxon>Euphausiidae</taxon>
        <taxon>Meganyctiphanes</taxon>
    </lineage>
</organism>
<dbReference type="Gene3D" id="1.10.220.10">
    <property type="entry name" value="Annexin"/>
    <property type="match status" value="4"/>
</dbReference>
<dbReference type="FunFam" id="1.10.220.10:FF:000001">
    <property type="entry name" value="Annexin"/>
    <property type="match status" value="1"/>
</dbReference>
<dbReference type="FunFam" id="1.10.220.10:FF:000004">
    <property type="entry name" value="Annexin"/>
    <property type="match status" value="1"/>
</dbReference>
<dbReference type="AlphaFoldDB" id="A0AAV2PLU3"/>
<dbReference type="PROSITE" id="PS51897">
    <property type="entry name" value="ANNEXIN_2"/>
    <property type="match status" value="2"/>
</dbReference>
<comment type="similarity">
    <text evidence="1 4">Belongs to the annexin family.</text>
</comment>
<dbReference type="InterPro" id="IPR001464">
    <property type="entry name" value="Annexin"/>
</dbReference>
<dbReference type="SUPFAM" id="SSF47874">
    <property type="entry name" value="Annexin"/>
    <property type="match status" value="1"/>
</dbReference>
<dbReference type="GO" id="GO:0005544">
    <property type="term" value="F:calcium-dependent phospholipid binding"/>
    <property type="evidence" value="ECO:0007669"/>
    <property type="project" value="UniProtKB-KW"/>
</dbReference>
<dbReference type="InterPro" id="IPR037104">
    <property type="entry name" value="Annexin_sf"/>
</dbReference>
<keyword evidence="4" id="KW-0111">Calcium/phospholipid-binding</keyword>
<keyword evidence="6" id="KW-1185">Reference proteome</keyword>
<accession>A0AAV2PLU3</accession>
<evidence type="ECO:0000313" key="6">
    <source>
        <dbReference type="Proteomes" id="UP001497623"/>
    </source>
</evidence>
<reference evidence="5 6" key="1">
    <citation type="submission" date="2024-05" db="EMBL/GenBank/DDBJ databases">
        <authorList>
            <person name="Wallberg A."/>
        </authorList>
    </citation>
    <scope>NUCLEOTIDE SEQUENCE [LARGE SCALE GENOMIC DNA]</scope>
</reference>
<dbReference type="EMBL" id="CAXKWB010000503">
    <property type="protein sequence ID" value="CAL4061043.1"/>
    <property type="molecule type" value="Genomic_DNA"/>
</dbReference>
<evidence type="ECO:0000256" key="1">
    <source>
        <dbReference type="ARBA" id="ARBA00007831"/>
    </source>
</evidence>
<dbReference type="GO" id="GO:0005737">
    <property type="term" value="C:cytoplasm"/>
    <property type="evidence" value="ECO:0007669"/>
    <property type="project" value="TreeGrafter"/>
</dbReference>
<dbReference type="GO" id="GO:0005509">
    <property type="term" value="F:calcium ion binding"/>
    <property type="evidence" value="ECO:0007669"/>
    <property type="project" value="InterPro"/>
</dbReference>
<dbReference type="GO" id="GO:0012506">
    <property type="term" value="C:vesicle membrane"/>
    <property type="evidence" value="ECO:0007669"/>
    <property type="project" value="TreeGrafter"/>
</dbReference>
<name>A0AAV2PLU3_MEGNR</name>
<protein>
    <recommendedName>
        <fullName evidence="4">Annexin</fullName>
    </recommendedName>
</protein>
<dbReference type="GO" id="GO:0005634">
    <property type="term" value="C:nucleus"/>
    <property type="evidence" value="ECO:0007669"/>
    <property type="project" value="TreeGrafter"/>
</dbReference>
<dbReference type="GO" id="GO:0032509">
    <property type="term" value="P:endosome transport via multivesicular body sorting pathway"/>
    <property type="evidence" value="ECO:0007669"/>
    <property type="project" value="TreeGrafter"/>
</dbReference>
<dbReference type="InterPro" id="IPR018502">
    <property type="entry name" value="Annexin_repeat"/>
</dbReference>
<evidence type="ECO:0000313" key="5">
    <source>
        <dbReference type="EMBL" id="CAL4061043.1"/>
    </source>
</evidence>